<dbReference type="Gene3D" id="2.170.150.80">
    <property type="entry name" value="NAC domain"/>
    <property type="match status" value="1"/>
</dbReference>
<evidence type="ECO:0000313" key="6">
    <source>
        <dbReference type="EMBL" id="MCL7043899.1"/>
    </source>
</evidence>
<accession>A0AA41VM84</accession>
<gene>
    <name evidence="6" type="ORF">MKW94_007383</name>
</gene>
<dbReference type="AlphaFoldDB" id="A0AA41VM84"/>
<dbReference type="SUPFAM" id="SSF101941">
    <property type="entry name" value="NAC domain"/>
    <property type="match status" value="1"/>
</dbReference>
<keyword evidence="3" id="KW-0804">Transcription</keyword>
<evidence type="ECO:0000256" key="4">
    <source>
        <dbReference type="ARBA" id="ARBA00023242"/>
    </source>
</evidence>
<dbReference type="Proteomes" id="UP001177140">
    <property type="component" value="Unassembled WGS sequence"/>
</dbReference>
<dbReference type="PROSITE" id="PS51005">
    <property type="entry name" value="NAC"/>
    <property type="match status" value="1"/>
</dbReference>
<name>A0AA41VM84_PAPNU</name>
<evidence type="ECO:0000256" key="1">
    <source>
        <dbReference type="ARBA" id="ARBA00023015"/>
    </source>
</evidence>
<dbReference type="EMBL" id="JAJJMA010251787">
    <property type="protein sequence ID" value="MCL7043899.1"/>
    <property type="molecule type" value="Genomic_DNA"/>
</dbReference>
<feature type="domain" description="NAC" evidence="5">
    <location>
        <begin position="11"/>
        <end position="164"/>
    </location>
</feature>
<keyword evidence="7" id="KW-1185">Reference proteome</keyword>
<proteinExistence type="predicted"/>
<comment type="caution">
    <text evidence="6">The sequence shown here is derived from an EMBL/GenBank/DDBJ whole genome shotgun (WGS) entry which is preliminary data.</text>
</comment>
<dbReference type="Pfam" id="PF02365">
    <property type="entry name" value="NAM"/>
    <property type="match status" value="1"/>
</dbReference>
<evidence type="ECO:0000256" key="3">
    <source>
        <dbReference type="ARBA" id="ARBA00023163"/>
    </source>
</evidence>
<evidence type="ECO:0000313" key="7">
    <source>
        <dbReference type="Proteomes" id="UP001177140"/>
    </source>
</evidence>
<keyword evidence="2" id="KW-0238">DNA-binding</keyword>
<dbReference type="InterPro" id="IPR003441">
    <property type="entry name" value="NAC-dom"/>
</dbReference>
<evidence type="ECO:0000259" key="5">
    <source>
        <dbReference type="PROSITE" id="PS51005"/>
    </source>
</evidence>
<sequence length="287" mass="33160">MGDQNLEDSYVPSGFKFAPSDDELISFFLKNKTEYPGEFNLPKIPETNIYEHLPQELLEGNKDKEAYFITQRNRRHAKGSYVDRSVKEGSGHWRMTGSGKGNEIKGVDGSVIGYKNSLKFYTGKNRKEGKGTDWLMNEFVMAEKLGCSSSMKLDDWVISQVYLKKNAKRTESKAEIDCGGYSTCKKMENERKRSRGQQGIEIGDPDQNVRMSELSSNAILNIQHHQENHYQQYYSQQPQQQFEQQQQQHVYNINKNYYINSINHNPNYMSTGENINYENGVDKNEDL</sequence>
<dbReference type="InterPro" id="IPR036093">
    <property type="entry name" value="NAC_dom_sf"/>
</dbReference>
<dbReference type="PANTHER" id="PTHR31719">
    <property type="entry name" value="NAC TRANSCRIPTION FACTOR 56"/>
    <property type="match status" value="1"/>
</dbReference>
<keyword evidence="1" id="KW-0805">Transcription regulation</keyword>
<evidence type="ECO:0000256" key="2">
    <source>
        <dbReference type="ARBA" id="ARBA00023125"/>
    </source>
</evidence>
<organism evidence="6 7">
    <name type="scientific">Papaver nudicaule</name>
    <name type="common">Iceland poppy</name>
    <dbReference type="NCBI Taxonomy" id="74823"/>
    <lineage>
        <taxon>Eukaryota</taxon>
        <taxon>Viridiplantae</taxon>
        <taxon>Streptophyta</taxon>
        <taxon>Embryophyta</taxon>
        <taxon>Tracheophyta</taxon>
        <taxon>Spermatophyta</taxon>
        <taxon>Magnoliopsida</taxon>
        <taxon>Ranunculales</taxon>
        <taxon>Papaveraceae</taxon>
        <taxon>Papaveroideae</taxon>
        <taxon>Papaver</taxon>
    </lineage>
</organism>
<dbReference type="PANTHER" id="PTHR31719:SF179">
    <property type="entry name" value="OS08G0148400 PROTEIN"/>
    <property type="match status" value="1"/>
</dbReference>
<reference evidence="6" key="1">
    <citation type="submission" date="2022-03" db="EMBL/GenBank/DDBJ databases">
        <title>A functionally conserved STORR gene fusion in Papaver species that diverged 16.8 million years ago.</title>
        <authorList>
            <person name="Catania T."/>
        </authorList>
    </citation>
    <scope>NUCLEOTIDE SEQUENCE</scope>
    <source>
        <strain evidence="6">S-191538</strain>
    </source>
</reference>
<keyword evidence="4" id="KW-0539">Nucleus</keyword>
<dbReference type="GO" id="GO:0003677">
    <property type="term" value="F:DNA binding"/>
    <property type="evidence" value="ECO:0007669"/>
    <property type="project" value="UniProtKB-KW"/>
</dbReference>
<protein>
    <recommendedName>
        <fullName evidence="5">NAC domain-containing protein</fullName>
    </recommendedName>
</protein>
<dbReference type="GO" id="GO:0006355">
    <property type="term" value="P:regulation of DNA-templated transcription"/>
    <property type="evidence" value="ECO:0007669"/>
    <property type="project" value="InterPro"/>
</dbReference>